<proteinExistence type="predicted"/>
<evidence type="ECO:0000313" key="2">
    <source>
        <dbReference type="EMBL" id="NMC62857.1"/>
    </source>
</evidence>
<organism evidence="2 3">
    <name type="scientific">SAR324 cluster bacterium</name>
    <dbReference type="NCBI Taxonomy" id="2024889"/>
    <lineage>
        <taxon>Bacteria</taxon>
        <taxon>Deltaproteobacteria</taxon>
        <taxon>SAR324 cluster</taxon>
    </lineage>
</organism>
<accession>A0A7X9FRG5</accession>
<comment type="caution">
    <text evidence="2">The sequence shown here is derived from an EMBL/GenBank/DDBJ whole genome shotgun (WGS) entry which is preliminary data.</text>
</comment>
<reference evidence="2 3" key="1">
    <citation type="journal article" date="2020" name="Biotechnol. Biofuels">
        <title>New insights from the biogas microbiome by comprehensive genome-resolved metagenomics of nearly 1600 species originating from multiple anaerobic digesters.</title>
        <authorList>
            <person name="Campanaro S."/>
            <person name="Treu L."/>
            <person name="Rodriguez-R L.M."/>
            <person name="Kovalovszki A."/>
            <person name="Ziels R.M."/>
            <person name="Maus I."/>
            <person name="Zhu X."/>
            <person name="Kougias P.G."/>
            <person name="Basile A."/>
            <person name="Luo G."/>
            <person name="Schluter A."/>
            <person name="Konstantinidis K.T."/>
            <person name="Angelidaki I."/>
        </authorList>
    </citation>
    <scope>NUCLEOTIDE SEQUENCE [LARGE SCALE GENOMIC DNA]</scope>
    <source>
        <strain evidence="2">AS27yjCOA_65</strain>
    </source>
</reference>
<evidence type="ECO:0000256" key="1">
    <source>
        <dbReference type="SAM" id="SignalP"/>
    </source>
</evidence>
<protein>
    <submittedName>
        <fullName evidence="2">Uncharacterized protein</fullName>
    </submittedName>
</protein>
<evidence type="ECO:0000313" key="3">
    <source>
        <dbReference type="Proteomes" id="UP000524246"/>
    </source>
</evidence>
<gene>
    <name evidence="2" type="ORF">GYA55_06770</name>
</gene>
<dbReference type="AlphaFoldDB" id="A0A7X9FRG5"/>
<name>A0A7X9FRG5_9DELT</name>
<feature type="chain" id="PRO_5031146047" evidence="1">
    <location>
        <begin position="26"/>
        <end position="180"/>
    </location>
</feature>
<feature type="signal peptide" evidence="1">
    <location>
        <begin position="1"/>
        <end position="25"/>
    </location>
</feature>
<keyword evidence="1" id="KW-0732">Signal</keyword>
<dbReference type="Proteomes" id="UP000524246">
    <property type="component" value="Unassembled WGS sequence"/>
</dbReference>
<dbReference type="EMBL" id="JAAZON010000296">
    <property type="protein sequence ID" value="NMC62857.1"/>
    <property type="molecule type" value="Genomic_DNA"/>
</dbReference>
<sequence length="180" mass="19973">MYRNSTNFLNILLVFLLLGAVPCFAQDDCQLLIKEIEPGVNEINLGNVFAKIESRNNIVKMKIPEAFDTHSWTWASTEKGLARIEGVIERNGKQGILSQLIAVKNVANELNWAVFKSDSPFSKFNHGKAYIVINGSTYCVQTSLENWKISIQSVFGQSFHESATVHAVSSSDAYSKLGLS</sequence>